<gene>
    <name evidence="2" type="ORF">CAL13_13210</name>
</gene>
<evidence type="ECO:0000313" key="2">
    <source>
        <dbReference type="EMBL" id="ARP87061.1"/>
    </source>
</evidence>
<feature type="domain" description="Glycosyltransferase 2-like" evidence="1">
    <location>
        <begin position="8"/>
        <end position="135"/>
    </location>
</feature>
<dbReference type="AlphaFoldDB" id="A0A1W6Z1E4"/>
<dbReference type="RefSeq" id="WP_086072637.1">
    <property type="nucleotide sequence ID" value="NZ_CP021109.1"/>
</dbReference>
<keyword evidence="3" id="KW-1185">Reference proteome</keyword>
<name>A0A1W6Z1E4_9BORD</name>
<dbReference type="Gene3D" id="3.90.550.10">
    <property type="entry name" value="Spore Coat Polysaccharide Biosynthesis Protein SpsA, Chain A"/>
    <property type="match status" value="1"/>
</dbReference>
<dbReference type="InterPro" id="IPR001173">
    <property type="entry name" value="Glyco_trans_2-like"/>
</dbReference>
<proteinExistence type="predicted"/>
<dbReference type="InterPro" id="IPR029044">
    <property type="entry name" value="Nucleotide-diphossugar_trans"/>
</dbReference>
<dbReference type="Proteomes" id="UP000194139">
    <property type="component" value="Chromosome"/>
</dbReference>
<dbReference type="SUPFAM" id="SSF53448">
    <property type="entry name" value="Nucleotide-diphospho-sugar transferases"/>
    <property type="match status" value="1"/>
</dbReference>
<sequence>MNAYRLCAVIPVYDHGDTIAGVVDRVRAQGLPCILVDDGSKPECAARLDALAADGKAVLVRRARNGGKGRAVQDGLRHAGRLGYTHALQVDADGQHALEDIPAMAVASRRHPDALVGGAPAYGPDAPRSRRYGRWLTRVWVWINTVSTAIPDAMCGFRIYPLAATLALLESRDPGHRMDFDIAILVLLSWRGVRMIWLPTRVVYPAGGVSHFHALRDNARISAMHARLFFGMLPRAPGLLARKFRRHHA</sequence>
<evidence type="ECO:0000313" key="3">
    <source>
        <dbReference type="Proteomes" id="UP000194139"/>
    </source>
</evidence>
<keyword evidence="2" id="KW-0808">Transferase</keyword>
<accession>A0A1W6Z1E4</accession>
<dbReference type="CDD" id="cd04179">
    <property type="entry name" value="DPM_DPG-synthase_like"/>
    <property type="match status" value="1"/>
</dbReference>
<dbReference type="Pfam" id="PF00535">
    <property type="entry name" value="Glycos_transf_2"/>
    <property type="match status" value="1"/>
</dbReference>
<dbReference type="GO" id="GO:0006487">
    <property type="term" value="P:protein N-linked glycosylation"/>
    <property type="evidence" value="ECO:0007669"/>
    <property type="project" value="TreeGrafter"/>
</dbReference>
<dbReference type="PANTHER" id="PTHR10859:SF91">
    <property type="entry name" value="DOLICHYL-PHOSPHATE BETA-GLUCOSYLTRANSFERASE"/>
    <property type="match status" value="1"/>
</dbReference>
<organism evidence="2 3">
    <name type="scientific">Bordetella genomosp. 9</name>
    <dbReference type="NCBI Taxonomy" id="1416803"/>
    <lineage>
        <taxon>Bacteria</taxon>
        <taxon>Pseudomonadati</taxon>
        <taxon>Pseudomonadota</taxon>
        <taxon>Betaproteobacteria</taxon>
        <taxon>Burkholderiales</taxon>
        <taxon>Alcaligenaceae</taxon>
        <taxon>Bordetella</taxon>
    </lineage>
</organism>
<protein>
    <submittedName>
        <fullName evidence="2">Glycosyl transferase</fullName>
    </submittedName>
</protein>
<dbReference type="GO" id="GO:0016740">
    <property type="term" value="F:transferase activity"/>
    <property type="evidence" value="ECO:0007669"/>
    <property type="project" value="UniProtKB-KW"/>
</dbReference>
<dbReference type="EMBL" id="CP021109">
    <property type="protein sequence ID" value="ARP87061.1"/>
    <property type="molecule type" value="Genomic_DNA"/>
</dbReference>
<reference evidence="2 3" key="1">
    <citation type="submission" date="2017-05" db="EMBL/GenBank/DDBJ databases">
        <title>Complete and WGS of Bordetella genogroups.</title>
        <authorList>
            <person name="Spilker T."/>
            <person name="LiPuma J."/>
        </authorList>
    </citation>
    <scope>NUCLEOTIDE SEQUENCE [LARGE SCALE GENOMIC DNA]</scope>
    <source>
        <strain evidence="2 3">AU17164</strain>
    </source>
</reference>
<dbReference type="PANTHER" id="PTHR10859">
    <property type="entry name" value="GLYCOSYL TRANSFERASE"/>
    <property type="match status" value="1"/>
</dbReference>
<evidence type="ECO:0000259" key="1">
    <source>
        <dbReference type="Pfam" id="PF00535"/>
    </source>
</evidence>